<dbReference type="AlphaFoldDB" id="A0AAE9MXT6"/>
<keyword evidence="1" id="KW-1133">Transmembrane helix</keyword>
<dbReference type="Proteomes" id="UP001058682">
    <property type="component" value="Chromosome"/>
</dbReference>
<evidence type="ECO:0000313" key="2">
    <source>
        <dbReference type="EMBL" id="UTY34812.1"/>
    </source>
</evidence>
<accession>A0AAE9MXT6</accession>
<protein>
    <submittedName>
        <fullName evidence="2">Uncharacterized protein</fullName>
    </submittedName>
</protein>
<name>A0AAE9MXT6_9SPIR</name>
<gene>
    <name evidence="2" type="ORF">E4N74_12975</name>
</gene>
<feature type="transmembrane region" description="Helical" evidence="1">
    <location>
        <begin position="57"/>
        <end position="75"/>
    </location>
</feature>
<sequence>MLNFVYEILLLLAAGISFLGGLILPLGIIFVAVGCLIGLIISILFIKKSMENKKINLLSFGVIVTLMFALLGFYFDIHRTNKIKEELYKLKAYVIKYVEENGELPNFENDEYISKYKNKPSLSDYGDGKFDIRYMDGIISSESNDIGFRPRP</sequence>
<dbReference type="EMBL" id="CP038804">
    <property type="protein sequence ID" value="UTY34812.1"/>
    <property type="molecule type" value="Genomic_DNA"/>
</dbReference>
<reference evidence="2" key="1">
    <citation type="submission" date="2019-04" db="EMBL/GenBank/DDBJ databases">
        <title>Whole genome sequencing of oral phylogroup 2 treponemes.</title>
        <authorList>
            <person name="Chan Y."/>
            <person name="Zeng H.H."/>
            <person name="Yu X.L."/>
            <person name="Leung W.K."/>
            <person name="Watt R.M."/>
        </authorList>
    </citation>
    <scope>NUCLEOTIDE SEQUENCE</scope>
    <source>
        <strain evidence="2">OMZ 835</strain>
    </source>
</reference>
<dbReference type="RefSeq" id="WP_255818105.1">
    <property type="nucleotide sequence ID" value="NZ_CP038804.1"/>
</dbReference>
<evidence type="ECO:0000313" key="3">
    <source>
        <dbReference type="Proteomes" id="UP001058682"/>
    </source>
</evidence>
<keyword evidence="1" id="KW-0472">Membrane</keyword>
<organism evidence="2 3">
    <name type="scientific">Treponema putidum</name>
    <dbReference type="NCBI Taxonomy" id="221027"/>
    <lineage>
        <taxon>Bacteria</taxon>
        <taxon>Pseudomonadati</taxon>
        <taxon>Spirochaetota</taxon>
        <taxon>Spirochaetia</taxon>
        <taxon>Spirochaetales</taxon>
        <taxon>Treponemataceae</taxon>
        <taxon>Treponema</taxon>
    </lineage>
</organism>
<evidence type="ECO:0000256" key="1">
    <source>
        <dbReference type="SAM" id="Phobius"/>
    </source>
</evidence>
<proteinExistence type="predicted"/>
<feature type="transmembrane region" description="Helical" evidence="1">
    <location>
        <begin position="12"/>
        <end position="45"/>
    </location>
</feature>
<keyword evidence="1" id="KW-0812">Transmembrane</keyword>